<feature type="coiled-coil region" evidence="2">
    <location>
        <begin position="265"/>
        <end position="292"/>
    </location>
</feature>
<organism evidence="6 7">
    <name type="scientific">Mycteria americana</name>
    <name type="common">Wood stork</name>
    <dbReference type="NCBI Taxonomy" id="33587"/>
    <lineage>
        <taxon>Eukaryota</taxon>
        <taxon>Metazoa</taxon>
        <taxon>Chordata</taxon>
        <taxon>Craniata</taxon>
        <taxon>Vertebrata</taxon>
        <taxon>Euteleostomi</taxon>
        <taxon>Archelosauria</taxon>
        <taxon>Archosauria</taxon>
        <taxon>Dinosauria</taxon>
        <taxon>Saurischia</taxon>
        <taxon>Theropoda</taxon>
        <taxon>Coelurosauria</taxon>
        <taxon>Aves</taxon>
        <taxon>Neognathae</taxon>
        <taxon>Neoaves</taxon>
        <taxon>Aequornithes</taxon>
        <taxon>Ciconiiformes</taxon>
        <taxon>Ciconiidae</taxon>
        <taxon>Mycteria</taxon>
    </lineage>
</organism>
<dbReference type="Pfam" id="PF07653">
    <property type="entry name" value="SH3_2"/>
    <property type="match status" value="1"/>
</dbReference>
<name>A0AAN7MHM2_MYCAM</name>
<evidence type="ECO:0000256" key="1">
    <source>
        <dbReference type="ARBA" id="ARBA00022443"/>
    </source>
</evidence>
<dbReference type="InterPro" id="IPR057950">
    <property type="entry name" value="RIMB1/RIM3A-C-like_N"/>
</dbReference>
<evidence type="ECO:0000259" key="4">
    <source>
        <dbReference type="Pfam" id="PF07653"/>
    </source>
</evidence>
<keyword evidence="2" id="KW-0175">Coiled coil</keyword>
<evidence type="ECO:0000256" key="3">
    <source>
        <dbReference type="SAM" id="MobiDB-lite"/>
    </source>
</evidence>
<dbReference type="InterPro" id="IPR036028">
    <property type="entry name" value="SH3-like_dom_sf"/>
</dbReference>
<proteinExistence type="predicted"/>
<comment type="caution">
    <text evidence="6">The sequence shown here is derived from an EMBL/GenBank/DDBJ whole genome shotgun (WGS) entry which is preliminary data.</text>
</comment>
<accession>A0AAN7MHM2</accession>
<dbReference type="Proteomes" id="UP001333110">
    <property type="component" value="Unassembled WGS sequence"/>
</dbReference>
<dbReference type="PANTHER" id="PTHR14234">
    <property type="entry name" value="RIM BINDING PROTEIN-RELATED"/>
    <property type="match status" value="1"/>
</dbReference>
<dbReference type="InterPro" id="IPR040325">
    <property type="entry name" value="RIMBP1/2/3"/>
</dbReference>
<feature type="domain" description="SH3" evidence="4">
    <location>
        <begin position="586"/>
        <end position="622"/>
    </location>
</feature>
<dbReference type="InterPro" id="IPR001452">
    <property type="entry name" value="SH3_domain"/>
</dbReference>
<evidence type="ECO:0000313" key="6">
    <source>
        <dbReference type="EMBL" id="KAK4805604.1"/>
    </source>
</evidence>
<feature type="region of interest" description="Disordered" evidence="3">
    <location>
        <begin position="370"/>
        <end position="390"/>
    </location>
</feature>
<dbReference type="SUPFAM" id="SSF50044">
    <property type="entry name" value="SH3-domain"/>
    <property type="match status" value="1"/>
</dbReference>
<dbReference type="Pfam" id="PF25566">
    <property type="entry name" value="RIMB1_N"/>
    <property type="match status" value="1"/>
</dbReference>
<dbReference type="Gene3D" id="2.30.30.40">
    <property type="entry name" value="SH3 Domains"/>
    <property type="match status" value="1"/>
</dbReference>
<evidence type="ECO:0000259" key="5">
    <source>
        <dbReference type="Pfam" id="PF25566"/>
    </source>
</evidence>
<feature type="domain" description="RIMB1/RIM3A-C-like N-terminal" evidence="5">
    <location>
        <begin position="267"/>
        <end position="367"/>
    </location>
</feature>
<evidence type="ECO:0000313" key="7">
    <source>
        <dbReference type="Proteomes" id="UP001333110"/>
    </source>
</evidence>
<reference evidence="6 7" key="1">
    <citation type="journal article" date="2023" name="J. Hered.">
        <title>Chromosome-level genome of the wood stork (Mycteria americana) provides insight into avian chromosome evolution.</title>
        <authorList>
            <person name="Flamio R. Jr."/>
            <person name="Ramstad K.M."/>
        </authorList>
    </citation>
    <scope>NUCLEOTIDE SEQUENCE [LARGE SCALE GENOMIC DNA]</scope>
    <source>
        <strain evidence="6">JAX WOST 10</strain>
    </source>
</reference>
<keyword evidence="7" id="KW-1185">Reference proteome</keyword>
<feature type="region of interest" description="Disordered" evidence="3">
    <location>
        <begin position="427"/>
        <end position="499"/>
    </location>
</feature>
<sequence>MSRDGAGRGPVARSHPLPRHGPAQKDEHKRQLERLRAELEAERLRAQEMRRCFAAETRELKEAAERDRQLLAERLHSRWEQRQARELQRLRELNQQQRAVEIRRLLCSKEAELRKVQGMLLQQRDDAIRQARDLQQQLAKKLLRGDWSSSEARRKLHDVLSKLRWETNGKQAAHIHRLEDELLLQRRCFLNYILERFEGDQPTTSKEARAKATAWHRLQTLLSTRAIKPCLDAPLQGRTGSGRSVAEVGVQTVGQQEDCLPGSTHSRLLEQNAHLQSALKDLERRYSVLQEENCLLRKGSSPEVQEEWERLKQKTVKLGLICKQLQERSMQLQNIACMINTTAGERGEPAGALLAQDKQDDLSEKAPEELQAQAAADEEGSSHVSTHSPTCEELQVQLTEMTNANTPLAEENARLCGQMDLTERATKASGRRVSLCHPNKRLSANPAGRGRAQTESHERNGRKKSRAGEGTRGDKVSAPEERGGRRAFAESPQTEVRREHKDTLQFFRAQVAELNDRCQKPKEHHQQLFQELEQLERERSNRIISRRHQAMPGVDKESILLEARRKQPAELRPFIAPYSYDPFDVAGQCFYVFGDVDEDRWYVGELTEGTRGFVPSNLVEEVSDDDMMTPESPETSG</sequence>
<gene>
    <name evidence="6" type="ORF">QYF61_016454</name>
</gene>
<keyword evidence="1" id="KW-0728">SH3 domain</keyword>
<feature type="region of interest" description="Disordered" evidence="3">
    <location>
        <begin position="1"/>
        <end position="30"/>
    </location>
</feature>
<evidence type="ECO:0000256" key="2">
    <source>
        <dbReference type="SAM" id="Coils"/>
    </source>
</evidence>
<dbReference type="AlphaFoldDB" id="A0AAN7MHM2"/>
<dbReference type="PANTHER" id="PTHR14234:SF20">
    <property type="entry name" value="PERIPHERAL-TYPE BENZODIAZEPINE RECEPTOR-ASSOCIATED PROTEIN 1"/>
    <property type="match status" value="1"/>
</dbReference>
<dbReference type="EMBL" id="JAUNZN010000068">
    <property type="protein sequence ID" value="KAK4805604.1"/>
    <property type="molecule type" value="Genomic_DNA"/>
</dbReference>
<feature type="compositionally biased region" description="Basic and acidic residues" evidence="3">
    <location>
        <begin position="466"/>
        <end position="488"/>
    </location>
</feature>
<protein>
    <submittedName>
        <fullName evidence="6">Uncharacterized protein</fullName>
    </submittedName>
</protein>